<dbReference type="SUPFAM" id="SSF54909">
    <property type="entry name" value="Dimeric alpha+beta barrel"/>
    <property type="match status" value="1"/>
</dbReference>
<evidence type="ECO:0000256" key="1">
    <source>
        <dbReference type="ARBA" id="ARBA00007689"/>
    </source>
</evidence>
<evidence type="ECO:0000313" key="3">
    <source>
        <dbReference type="EMBL" id="MFC6147084.1"/>
    </source>
</evidence>
<protein>
    <submittedName>
        <fullName evidence="3">YciI family protein</fullName>
    </submittedName>
</protein>
<organism evidence="3 4">
    <name type="scientific">Corynebacterium nasicanis</name>
    <dbReference type="NCBI Taxonomy" id="1448267"/>
    <lineage>
        <taxon>Bacteria</taxon>
        <taxon>Bacillati</taxon>
        <taxon>Actinomycetota</taxon>
        <taxon>Actinomycetes</taxon>
        <taxon>Mycobacteriales</taxon>
        <taxon>Corynebacteriaceae</taxon>
        <taxon>Corynebacterium</taxon>
    </lineage>
</organism>
<accession>A0ABW1QEJ0</accession>
<gene>
    <name evidence="3" type="ORF">ACFPUZ_09725</name>
</gene>
<reference evidence="4" key="1">
    <citation type="journal article" date="2019" name="Int. J. Syst. Evol. Microbiol.">
        <title>The Global Catalogue of Microorganisms (GCM) 10K type strain sequencing project: providing services to taxonomists for standard genome sequencing and annotation.</title>
        <authorList>
            <consortium name="The Broad Institute Genomics Platform"/>
            <consortium name="The Broad Institute Genome Sequencing Center for Infectious Disease"/>
            <person name="Wu L."/>
            <person name="Ma J."/>
        </authorList>
    </citation>
    <scope>NUCLEOTIDE SEQUENCE [LARGE SCALE GENOMIC DNA]</scope>
    <source>
        <strain evidence="4">CCUG 51943</strain>
    </source>
</reference>
<proteinExistence type="inferred from homology"/>
<keyword evidence="4" id="KW-1185">Reference proteome</keyword>
<evidence type="ECO:0000313" key="4">
    <source>
        <dbReference type="Proteomes" id="UP001596244"/>
    </source>
</evidence>
<dbReference type="Pfam" id="PF03795">
    <property type="entry name" value="YCII"/>
    <property type="match status" value="1"/>
</dbReference>
<evidence type="ECO:0000259" key="2">
    <source>
        <dbReference type="Pfam" id="PF03795"/>
    </source>
</evidence>
<name>A0ABW1QEJ0_9CORY</name>
<dbReference type="EMBL" id="JBHSQE010000009">
    <property type="protein sequence ID" value="MFC6147084.1"/>
    <property type="molecule type" value="Genomic_DNA"/>
</dbReference>
<dbReference type="Proteomes" id="UP001596244">
    <property type="component" value="Unassembled WGS sequence"/>
</dbReference>
<comment type="caution">
    <text evidence="3">The sequence shown here is derived from an EMBL/GenBank/DDBJ whole genome shotgun (WGS) entry which is preliminary data.</text>
</comment>
<dbReference type="RefSeq" id="WP_377001720.1">
    <property type="nucleotide sequence ID" value="NZ_JBHSQE010000009.1"/>
</dbReference>
<feature type="domain" description="YCII-related" evidence="2">
    <location>
        <begin position="4"/>
        <end position="92"/>
    </location>
</feature>
<dbReference type="Gene3D" id="3.30.70.1060">
    <property type="entry name" value="Dimeric alpha+beta barrel"/>
    <property type="match status" value="1"/>
</dbReference>
<dbReference type="InterPro" id="IPR005545">
    <property type="entry name" value="YCII"/>
</dbReference>
<sequence>MTNFMLSVHHVPGSQPYLAEEDMQAAFAAVSAFNERIAERIVHVNALLPDAAVVTADGVTEGPAHEGAQLGGFWIVRAADREEAWALAEEASVACGQPIEVRQLEG</sequence>
<comment type="similarity">
    <text evidence="1">Belongs to the YciI family.</text>
</comment>
<dbReference type="InterPro" id="IPR011008">
    <property type="entry name" value="Dimeric_a/b-barrel"/>
</dbReference>